<evidence type="ECO:0000313" key="2">
    <source>
        <dbReference type="Proteomes" id="UP000481339"/>
    </source>
</evidence>
<gene>
    <name evidence="1" type="ORF">F8O02_01090</name>
</gene>
<comment type="caution">
    <text evidence="1">The sequence shown here is derived from an EMBL/GenBank/DDBJ whole genome shotgun (WGS) entry which is preliminary data.</text>
</comment>
<dbReference type="RefSeq" id="WP_158035335.1">
    <property type="nucleotide sequence ID" value="NZ_BAAAZV010000006.1"/>
</dbReference>
<dbReference type="AlphaFoldDB" id="A0A7C8FR53"/>
<dbReference type="InterPro" id="IPR006311">
    <property type="entry name" value="TAT_signal"/>
</dbReference>
<name>A0A7C8FR53_9MICO</name>
<dbReference type="CDD" id="cd14748">
    <property type="entry name" value="PBP2_UgpB"/>
    <property type="match status" value="1"/>
</dbReference>
<accession>A0A7C8FR53</accession>
<organism evidence="1 2">
    <name type="scientific">Pseudoclavibacter caeni</name>
    <dbReference type="NCBI Taxonomy" id="908846"/>
    <lineage>
        <taxon>Bacteria</taxon>
        <taxon>Bacillati</taxon>
        <taxon>Actinomycetota</taxon>
        <taxon>Actinomycetes</taxon>
        <taxon>Micrococcales</taxon>
        <taxon>Microbacteriaceae</taxon>
        <taxon>Pseudoclavibacter</taxon>
    </lineage>
</organism>
<evidence type="ECO:0000313" key="1">
    <source>
        <dbReference type="EMBL" id="KAB1633557.1"/>
    </source>
</evidence>
<dbReference type="EMBL" id="WBKA01000001">
    <property type="protein sequence ID" value="KAB1633557.1"/>
    <property type="molecule type" value="Genomic_DNA"/>
</dbReference>
<dbReference type="PROSITE" id="PS51318">
    <property type="entry name" value="TAT"/>
    <property type="match status" value="1"/>
</dbReference>
<sequence length="455" mass="48727">MSSAFISSRTISRRSVLAAGVLGALGLGLAACSGPSVGGSSAAQTDTTDWSGVTPADHITWWSNHPGKSQDIENELIRRFQEQHPDISVELVTAGKDYDEVAAKFQAAASSDSVPDLVGASDVWWFRYHLNGQILPLDNVLAQIGTDLDDYNSTLLGDYQYDGQQWAMPYARSTPLFYYNKSAWEAAGLPDRGPETWDEFEEWAPKLNSVSQSGKALALGKGTSWAAWWFLNIMWGQGGRYSDEFDLSPLTGDETVAAGEYLRRMIHEQGYAAIATDQDVDFGAGAFPCTLSSTGSLAGILKSASFEVGTAFLPDGPQGGGVPTGGTGMAIPSGSTPERQLAAAMFLSFITEPDNTALFSAGTGYIPVRTSAVDSDAMQQVIAKTPQARTAIDQLAQKSRTQDWARVFIPGGDKILTEGIEQIMVNGTAAADAFSGIEPQLQQAYDENVKPYLND</sequence>
<keyword evidence="2" id="KW-1185">Reference proteome</keyword>
<proteinExistence type="predicted"/>
<dbReference type="SUPFAM" id="SSF53850">
    <property type="entry name" value="Periplasmic binding protein-like II"/>
    <property type="match status" value="1"/>
</dbReference>
<dbReference type="InterPro" id="IPR006059">
    <property type="entry name" value="SBP"/>
</dbReference>
<protein>
    <submittedName>
        <fullName evidence="1">ABC transporter substrate-binding protein</fullName>
    </submittedName>
</protein>
<dbReference type="PANTHER" id="PTHR43649">
    <property type="entry name" value="ARABINOSE-BINDING PROTEIN-RELATED"/>
    <property type="match status" value="1"/>
</dbReference>
<reference evidence="1 2" key="1">
    <citation type="submission" date="2019-09" db="EMBL/GenBank/DDBJ databases">
        <title>Phylogeny of genus Pseudoclavibacter and closely related genus.</title>
        <authorList>
            <person name="Li Y."/>
        </authorList>
    </citation>
    <scope>NUCLEOTIDE SEQUENCE [LARGE SCALE GENOMIC DNA]</scope>
    <source>
        <strain evidence="1 2">JCM 16921</strain>
    </source>
</reference>
<dbReference type="Gene3D" id="3.40.190.10">
    <property type="entry name" value="Periplasmic binding protein-like II"/>
    <property type="match status" value="1"/>
</dbReference>
<dbReference type="InterPro" id="IPR050490">
    <property type="entry name" value="Bact_solute-bd_prot1"/>
</dbReference>
<dbReference type="Proteomes" id="UP000481339">
    <property type="component" value="Unassembled WGS sequence"/>
</dbReference>
<dbReference type="Pfam" id="PF13416">
    <property type="entry name" value="SBP_bac_8"/>
    <property type="match status" value="1"/>
</dbReference>
<dbReference type="PANTHER" id="PTHR43649:SF30">
    <property type="entry name" value="ABC TRANSPORTER SUBSTRATE-BINDING PROTEIN"/>
    <property type="match status" value="1"/>
</dbReference>
<dbReference type="OrthoDB" id="2510110at2"/>